<protein>
    <submittedName>
        <fullName evidence="1">Uncharacterized protein</fullName>
    </submittedName>
</protein>
<name>A0A645D5A9_9ZZZZ</name>
<proteinExistence type="predicted"/>
<dbReference type="EMBL" id="VSSQ01032524">
    <property type="protein sequence ID" value="MPM83812.1"/>
    <property type="molecule type" value="Genomic_DNA"/>
</dbReference>
<comment type="caution">
    <text evidence="1">The sequence shown here is derived from an EMBL/GenBank/DDBJ whole genome shotgun (WGS) entry which is preliminary data.</text>
</comment>
<gene>
    <name evidence="1" type="ORF">SDC9_130881</name>
</gene>
<dbReference type="AlphaFoldDB" id="A0A645D5A9"/>
<reference evidence="1" key="1">
    <citation type="submission" date="2019-08" db="EMBL/GenBank/DDBJ databases">
        <authorList>
            <person name="Kucharzyk K."/>
            <person name="Murdoch R.W."/>
            <person name="Higgins S."/>
            <person name="Loffler F."/>
        </authorList>
    </citation>
    <scope>NUCLEOTIDE SEQUENCE</scope>
</reference>
<sequence>MALGSSYELHPLVKVGFVHHLGNDKVLSLLCFIEDGFQQGEVDFPEEGPFASSHSLHQRMHTHGTAEAKVFSAERPIAAEVVGEVVGCLLELDGWKG</sequence>
<accession>A0A645D5A9</accession>
<evidence type="ECO:0000313" key="1">
    <source>
        <dbReference type="EMBL" id="MPM83812.1"/>
    </source>
</evidence>
<organism evidence="1">
    <name type="scientific">bioreactor metagenome</name>
    <dbReference type="NCBI Taxonomy" id="1076179"/>
    <lineage>
        <taxon>unclassified sequences</taxon>
        <taxon>metagenomes</taxon>
        <taxon>ecological metagenomes</taxon>
    </lineage>
</organism>